<evidence type="ECO:0000313" key="4">
    <source>
        <dbReference type="Proteomes" id="UP000199696"/>
    </source>
</evidence>
<proteinExistence type="predicted"/>
<feature type="domain" description="Hemerythrin-like" evidence="2">
    <location>
        <begin position="59"/>
        <end position="183"/>
    </location>
</feature>
<gene>
    <name evidence="3" type="ORF">GA0070604_4724</name>
</gene>
<dbReference type="STRING" id="227316.GA0070604_4724"/>
<keyword evidence="4" id="KW-1185">Reference proteome</keyword>
<dbReference type="Proteomes" id="UP000199696">
    <property type="component" value="Unassembled WGS sequence"/>
</dbReference>
<name>A0A1C6V7M3_9ACTN</name>
<dbReference type="EMBL" id="FMHY01000002">
    <property type="protein sequence ID" value="SCL62353.1"/>
    <property type="molecule type" value="Genomic_DNA"/>
</dbReference>
<evidence type="ECO:0000313" key="3">
    <source>
        <dbReference type="EMBL" id="SCL62353.1"/>
    </source>
</evidence>
<feature type="region of interest" description="Disordered" evidence="1">
    <location>
        <begin position="1"/>
        <end position="30"/>
    </location>
</feature>
<dbReference type="Gene3D" id="1.20.120.520">
    <property type="entry name" value="nmb1532 protein domain like"/>
    <property type="match status" value="1"/>
</dbReference>
<sequence>MDRPAGGDHPVGQRGRIRNQRRGAPGSKTAVGMEARDVGNHVHPSHSPAGRLTALGTQLIEIHDWLREELARLRASLDSPGSAGTGLTRELRAHCVGFCAALERHHSGEDDGVFRLLAEQVPELRPVLAELREDHRVVADLLNRIDALLTGAADGATVRTELDGLAALIESHFSYEERKLVAALDAVNGTAAEELFSLAVPDRPDAPSVNRADGRDVGTSGVRRPGRWRDPSEGTETA</sequence>
<protein>
    <submittedName>
        <fullName evidence="3">Hemerythrin HHE cation binding domain-containing protein</fullName>
    </submittedName>
</protein>
<accession>A0A1C6V7M3</accession>
<organism evidence="3 4">
    <name type="scientific">Micromonospora eburnea</name>
    <dbReference type="NCBI Taxonomy" id="227316"/>
    <lineage>
        <taxon>Bacteria</taxon>
        <taxon>Bacillati</taxon>
        <taxon>Actinomycetota</taxon>
        <taxon>Actinomycetes</taxon>
        <taxon>Micromonosporales</taxon>
        <taxon>Micromonosporaceae</taxon>
        <taxon>Micromonospora</taxon>
    </lineage>
</organism>
<dbReference type="CDD" id="cd12108">
    <property type="entry name" value="Hr-like"/>
    <property type="match status" value="1"/>
</dbReference>
<dbReference type="AlphaFoldDB" id="A0A1C6V7M3"/>
<dbReference type="Pfam" id="PF01814">
    <property type="entry name" value="Hemerythrin"/>
    <property type="match status" value="1"/>
</dbReference>
<dbReference type="InterPro" id="IPR012312">
    <property type="entry name" value="Hemerythrin-like"/>
</dbReference>
<evidence type="ECO:0000259" key="2">
    <source>
        <dbReference type="Pfam" id="PF01814"/>
    </source>
</evidence>
<feature type="region of interest" description="Disordered" evidence="1">
    <location>
        <begin position="201"/>
        <end position="238"/>
    </location>
</feature>
<reference evidence="4" key="1">
    <citation type="submission" date="2016-06" db="EMBL/GenBank/DDBJ databases">
        <authorList>
            <person name="Varghese N."/>
            <person name="Submissions Spin"/>
        </authorList>
    </citation>
    <scope>NUCLEOTIDE SEQUENCE [LARGE SCALE GENOMIC DNA]</scope>
    <source>
        <strain evidence="4">DSM 44814</strain>
    </source>
</reference>
<evidence type="ECO:0000256" key="1">
    <source>
        <dbReference type="SAM" id="MobiDB-lite"/>
    </source>
</evidence>